<dbReference type="eggNOG" id="ENOG502S058">
    <property type="taxonomic scope" value="Eukaryota"/>
</dbReference>
<dbReference type="InterPro" id="IPR029625">
    <property type="entry name" value="FAM169"/>
</dbReference>
<evidence type="ECO:0000313" key="1">
    <source>
        <dbReference type="EMBL" id="EFX77476.1"/>
    </source>
</evidence>
<dbReference type="PANTHER" id="PTHR22442">
    <property type="match status" value="1"/>
</dbReference>
<evidence type="ECO:0000313" key="2">
    <source>
        <dbReference type="Proteomes" id="UP000000305"/>
    </source>
</evidence>
<dbReference type="PANTHER" id="PTHR22442:SF10">
    <property type="entry name" value="N-ACETYLTRANSFERASE, GNAT FAMILY-RELATED"/>
    <property type="match status" value="1"/>
</dbReference>
<sequence length="101" mass="11213">MGPGLQEDGGPPFEMPILDGVFISKAYRKQGWGTAMIDDLVNVHFPGQDVGFSQPISVSLESVLKKFLTANQQHRSKLWAVENCGEEGDRLNLWLSLAIKR</sequence>
<evidence type="ECO:0008006" key="3">
    <source>
        <dbReference type="Google" id="ProtNLM"/>
    </source>
</evidence>
<dbReference type="HOGENOM" id="CLU_2294453_0_0_1"/>
<dbReference type="OrthoDB" id="8954808at2759"/>
<gene>
    <name evidence="1" type="ORF">DAPPUDRAFT_305805</name>
</gene>
<proteinExistence type="predicted"/>
<dbReference type="InParanoid" id="E9GSR7"/>
<keyword evidence="2" id="KW-1185">Reference proteome</keyword>
<reference evidence="1 2" key="1">
    <citation type="journal article" date="2011" name="Science">
        <title>The ecoresponsive genome of Daphnia pulex.</title>
        <authorList>
            <person name="Colbourne J.K."/>
            <person name="Pfrender M.E."/>
            <person name="Gilbert D."/>
            <person name="Thomas W.K."/>
            <person name="Tucker A."/>
            <person name="Oakley T.H."/>
            <person name="Tokishita S."/>
            <person name="Aerts A."/>
            <person name="Arnold G.J."/>
            <person name="Basu M.K."/>
            <person name="Bauer D.J."/>
            <person name="Caceres C.E."/>
            <person name="Carmel L."/>
            <person name="Casola C."/>
            <person name="Choi J.H."/>
            <person name="Detter J.C."/>
            <person name="Dong Q."/>
            <person name="Dusheyko S."/>
            <person name="Eads B.D."/>
            <person name="Frohlich T."/>
            <person name="Geiler-Samerotte K.A."/>
            <person name="Gerlach D."/>
            <person name="Hatcher P."/>
            <person name="Jogdeo S."/>
            <person name="Krijgsveld J."/>
            <person name="Kriventseva E.V."/>
            <person name="Kultz D."/>
            <person name="Laforsch C."/>
            <person name="Lindquist E."/>
            <person name="Lopez J."/>
            <person name="Manak J.R."/>
            <person name="Muller J."/>
            <person name="Pangilinan J."/>
            <person name="Patwardhan R.P."/>
            <person name="Pitluck S."/>
            <person name="Pritham E.J."/>
            <person name="Rechtsteiner A."/>
            <person name="Rho M."/>
            <person name="Rogozin I.B."/>
            <person name="Sakarya O."/>
            <person name="Salamov A."/>
            <person name="Schaack S."/>
            <person name="Shapiro H."/>
            <person name="Shiga Y."/>
            <person name="Skalitzky C."/>
            <person name="Smith Z."/>
            <person name="Souvorov A."/>
            <person name="Sung W."/>
            <person name="Tang Z."/>
            <person name="Tsuchiya D."/>
            <person name="Tu H."/>
            <person name="Vos H."/>
            <person name="Wang M."/>
            <person name="Wolf Y.I."/>
            <person name="Yamagata H."/>
            <person name="Yamada T."/>
            <person name="Ye Y."/>
            <person name="Shaw J.R."/>
            <person name="Andrews J."/>
            <person name="Crease T.J."/>
            <person name="Tang H."/>
            <person name="Lucas S.M."/>
            <person name="Robertson H.M."/>
            <person name="Bork P."/>
            <person name="Koonin E.V."/>
            <person name="Zdobnov E.M."/>
            <person name="Grigoriev I.V."/>
            <person name="Lynch M."/>
            <person name="Boore J.L."/>
        </authorList>
    </citation>
    <scope>NUCLEOTIDE SEQUENCE [LARGE SCALE GENOMIC DNA]</scope>
</reference>
<dbReference type="EMBL" id="GL732562">
    <property type="protein sequence ID" value="EFX77476.1"/>
    <property type="molecule type" value="Genomic_DNA"/>
</dbReference>
<accession>E9GSR7</accession>
<dbReference type="KEGG" id="dpx:DAPPUDRAFT_305805"/>
<organism evidence="1 2">
    <name type="scientific">Daphnia pulex</name>
    <name type="common">Water flea</name>
    <dbReference type="NCBI Taxonomy" id="6669"/>
    <lineage>
        <taxon>Eukaryota</taxon>
        <taxon>Metazoa</taxon>
        <taxon>Ecdysozoa</taxon>
        <taxon>Arthropoda</taxon>
        <taxon>Crustacea</taxon>
        <taxon>Branchiopoda</taxon>
        <taxon>Diplostraca</taxon>
        <taxon>Cladocera</taxon>
        <taxon>Anomopoda</taxon>
        <taxon>Daphniidae</taxon>
        <taxon>Daphnia</taxon>
    </lineage>
</organism>
<dbReference type="STRING" id="6669.E9GSR7"/>
<protein>
    <recommendedName>
        <fullName evidence="3">N-acetyltransferase domain-containing protein</fullName>
    </recommendedName>
</protein>
<name>E9GSR7_DAPPU</name>
<dbReference type="Proteomes" id="UP000000305">
    <property type="component" value="Unassembled WGS sequence"/>
</dbReference>
<dbReference type="AlphaFoldDB" id="E9GSR7"/>
<dbReference type="OMA" id="VFISKAY"/>